<comment type="catalytic activity">
    <reaction evidence="20">
        <text>hydrogencarbonate(in) + chloride(out) = hydrogencarbonate(out) + chloride(in)</text>
        <dbReference type="Rhea" id="RHEA:72363"/>
        <dbReference type="ChEBI" id="CHEBI:17544"/>
        <dbReference type="ChEBI" id="CHEBI:17996"/>
    </reaction>
</comment>
<keyword evidence="13" id="KW-0862">Zinc</keyword>
<evidence type="ECO:0000259" key="27">
    <source>
        <dbReference type="PROSITE" id="PS50119"/>
    </source>
</evidence>
<keyword evidence="6" id="KW-0963">Cytoplasm</keyword>
<accession>A0A9N7VMQ4</accession>
<keyword evidence="7" id="KW-0039">Anion exchange</keyword>
<proteinExistence type="predicted"/>
<evidence type="ECO:0000256" key="23">
    <source>
        <dbReference type="SAM" id="MobiDB-lite"/>
    </source>
</evidence>
<dbReference type="CDD" id="cd16760">
    <property type="entry name" value="RING-HC_MuRF2"/>
    <property type="match status" value="1"/>
</dbReference>
<dbReference type="SMART" id="SM00184">
    <property type="entry name" value="RING"/>
    <property type="match status" value="1"/>
</dbReference>
<dbReference type="Pfam" id="PF13445">
    <property type="entry name" value="zf-RING_UBOX"/>
    <property type="match status" value="1"/>
</dbReference>
<evidence type="ECO:0000256" key="22">
    <source>
        <dbReference type="SAM" id="Coils"/>
    </source>
</evidence>
<dbReference type="Pfam" id="PF00226">
    <property type="entry name" value="DnaJ"/>
    <property type="match status" value="1"/>
</dbReference>
<evidence type="ECO:0000256" key="3">
    <source>
        <dbReference type="ARBA" id="ARBA00004496"/>
    </source>
</evidence>
<evidence type="ECO:0000256" key="9">
    <source>
        <dbReference type="ARBA" id="ARBA00022701"/>
    </source>
</evidence>
<dbReference type="PRINTS" id="PR00625">
    <property type="entry name" value="JDOMAIN"/>
</dbReference>
<evidence type="ECO:0000256" key="17">
    <source>
        <dbReference type="ARBA" id="ARBA00023139"/>
    </source>
</evidence>
<evidence type="ECO:0000256" key="2">
    <source>
        <dbReference type="ARBA" id="ARBA00004141"/>
    </source>
</evidence>
<keyword evidence="18" id="KW-0143">Chaperone</keyword>
<dbReference type="PRINTS" id="PR01231">
    <property type="entry name" value="HCO3TRNSPORT"/>
</dbReference>
<evidence type="ECO:0000256" key="24">
    <source>
        <dbReference type="SAM" id="Phobius"/>
    </source>
</evidence>
<dbReference type="Proteomes" id="UP001153269">
    <property type="component" value="Unassembled WGS sequence"/>
</dbReference>
<feature type="compositionally biased region" description="Polar residues" evidence="23">
    <location>
        <begin position="523"/>
        <end position="532"/>
    </location>
</feature>
<feature type="domain" description="B box-type" evidence="27">
    <location>
        <begin position="665"/>
        <end position="707"/>
    </location>
</feature>
<dbReference type="GO" id="GO:0005452">
    <property type="term" value="F:solute:inorganic anion antiporter activity"/>
    <property type="evidence" value="ECO:0007669"/>
    <property type="project" value="InterPro"/>
</dbReference>
<dbReference type="InterPro" id="IPR000315">
    <property type="entry name" value="Znf_B-box"/>
</dbReference>
<feature type="transmembrane region" description="Helical" evidence="24">
    <location>
        <begin position="20"/>
        <end position="39"/>
    </location>
</feature>
<evidence type="ECO:0000256" key="11">
    <source>
        <dbReference type="ARBA" id="ARBA00022771"/>
    </source>
</evidence>
<feature type="compositionally biased region" description="Low complexity" evidence="23">
    <location>
        <begin position="895"/>
        <end position="943"/>
    </location>
</feature>
<keyword evidence="8 24" id="KW-0812">Transmembrane</keyword>
<protein>
    <recommendedName>
        <fullName evidence="5">Tripartite motif-containing protein 54</fullName>
    </recommendedName>
</protein>
<evidence type="ECO:0000256" key="15">
    <source>
        <dbReference type="ARBA" id="ARBA00023054"/>
    </source>
</evidence>
<dbReference type="InterPro" id="IPR003020">
    <property type="entry name" value="HCO3_transpt_euk"/>
</dbReference>
<evidence type="ECO:0000256" key="8">
    <source>
        <dbReference type="ARBA" id="ARBA00022692"/>
    </source>
</evidence>
<dbReference type="EMBL" id="CADEAL010004159">
    <property type="protein sequence ID" value="CAB1453169.1"/>
    <property type="molecule type" value="Genomic_DNA"/>
</dbReference>
<keyword evidence="15 22" id="KW-0175">Coiled coil</keyword>
<dbReference type="PROSITE" id="PS00636">
    <property type="entry name" value="DNAJ_1"/>
    <property type="match status" value="1"/>
</dbReference>
<evidence type="ECO:0000259" key="28">
    <source>
        <dbReference type="PROSITE" id="PS51262"/>
    </source>
</evidence>
<dbReference type="InterPro" id="IPR017907">
    <property type="entry name" value="Znf_RING_CS"/>
</dbReference>
<feature type="region of interest" description="Disordered" evidence="23">
    <location>
        <begin position="476"/>
        <end position="548"/>
    </location>
</feature>
<feature type="domain" description="RING-type" evidence="26">
    <location>
        <begin position="569"/>
        <end position="625"/>
    </location>
</feature>
<dbReference type="Pfam" id="PF00955">
    <property type="entry name" value="HCO3_cotransp"/>
    <property type="match status" value="1"/>
</dbReference>
<evidence type="ECO:0000256" key="10">
    <source>
        <dbReference type="ARBA" id="ARBA00022723"/>
    </source>
</evidence>
<dbReference type="PROSITE" id="PS50119">
    <property type="entry name" value="ZF_BBOX"/>
    <property type="match status" value="1"/>
</dbReference>
<feature type="transmembrane region" description="Helical" evidence="24">
    <location>
        <begin position="116"/>
        <end position="136"/>
    </location>
</feature>
<evidence type="ECO:0000256" key="19">
    <source>
        <dbReference type="ARBA" id="ARBA00023288"/>
    </source>
</evidence>
<dbReference type="GO" id="GO:0030154">
    <property type="term" value="P:cell differentiation"/>
    <property type="evidence" value="ECO:0007669"/>
    <property type="project" value="UniProtKB-KW"/>
</dbReference>
<dbReference type="PRINTS" id="PR00165">
    <property type="entry name" value="ANIONEXCHNGR"/>
</dbReference>
<reference evidence="29" key="1">
    <citation type="submission" date="2020-03" db="EMBL/GenBank/DDBJ databases">
        <authorList>
            <person name="Weist P."/>
        </authorList>
    </citation>
    <scope>NUCLEOTIDE SEQUENCE</scope>
</reference>
<feature type="domain" description="COS" evidence="28">
    <location>
        <begin position="815"/>
        <end position="873"/>
    </location>
</feature>
<evidence type="ECO:0000256" key="13">
    <source>
        <dbReference type="ARBA" id="ARBA00022833"/>
    </source>
</evidence>
<evidence type="ECO:0000313" key="30">
    <source>
        <dbReference type="Proteomes" id="UP001153269"/>
    </source>
</evidence>
<dbReference type="PROSITE" id="PS51262">
    <property type="entry name" value="COS"/>
    <property type="match status" value="1"/>
</dbReference>
<keyword evidence="11 21" id="KW-0863">Zinc-finger</keyword>
<keyword evidence="30" id="KW-1185">Reference proteome</keyword>
<dbReference type="CDD" id="cd19833">
    <property type="entry name" value="Bbox2_MuRF3_C-II"/>
    <property type="match status" value="1"/>
</dbReference>
<comment type="function">
    <text evidence="1">May bind and stabilize microtubules during myotubes formation.</text>
</comment>
<keyword evidence="7" id="KW-0813">Transport</keyword>
<feature type="transmembrane region" description="Helical" evidence="24">
    <location>
        <begin position="74"/>
        <end position="95"/>
    </location>
</feature>
<dbReference type="PROSITE" id="PS50076">
    <property type="entry name" value="DNAJ_2"/>
    <property type="match status" value="1"/>
</dbReference>
<dbReference type="InterPro" id="IPR011531">
    <property type="entry name" value="HCO3_transpt-like_TM_dom"/>
</dbReference>
<dbReference type="GO" id="GO:0006820">
    <property type="term" value="P:monoatomic anion transport"/>
    <property type="evidence" value="ECO:0007669"/>
    <property type="project" value="InterPro"/>
</dbReference>
<evidence type="ECO:0000259" key="26">
    <source>
        <dbReference type="PROSITE" id="PS50089"/>
    </source>
</evidence>
<comment type="caution">
    <text evidence="29">The sequence shown here is derived from an EMBL/GenBank/DDBJ whole genome shotgun (WGS) entry which is preliminary data.</text>
</comment>
<feature type="compositionally biased region" description="Polar residues" evidence="23">
    <location>
        <begin position="952"/>
        <end position="964"/>
    </location>
</feature>
<dbReference type="InterPro" id="IPR001841">
    <property type="entry name" value="Znf_RING"/>
</dbReference>
<dbReference type="GO" id="GO:0051453">
    <property type="term" value="P:regulation of intracellular pH"/>
    <property type="evidence" value="ECO:0007669"/>
    <property type="project" value="TreeGrafter"/>
</dbReference>
<name>A0A9N7VMQ4_PLEPL</name>
<evidence type="ECO:0000256" key="16">
    <source>
        <dbReference type="ARBA" id="ARBA00023136"/>
    </source>
</evidence>
<dbReference type="InterPro" id="IPR033492">
    <property type="entry name" value="Trim54_Bbox2_Zfn"/>
</dbReference>
<dbReference type="InterPro" id="IPR001623">
    <property type="entry name" value="DnaJ_domain"/>
</dbReference>
<dbReference type="InterPro" id="IPR036869">
    <property type="entry name" value="J_dom_sf"/>
</dbReference>
<gene>
    <name evidence="29" type="ORF">PLEPLA_LOCUS40919</name>
</gene>
<feature type="compositionally biased region" description="Polar residues" evidence="23">
    <location>
        <begin position="491"/>
        <end position="516"/>
    </location>
</feature>
<dbReference type="GO" id="GO:0016324">
    <property type="term" value="C:apical plasma membrane"/>
    <property type="evidence" value="ECO:0007669"/>
    <property type="project" value="TreeGrafter"/>
</dbReference>
<dbReference type="Gene3D" id="3.30.40.10">
    <property type="entry name" value="Zinc/RING finger domain, C3HC4 (zinc finger)"/>
    <property type="match status" value="1"/>
</dbReference>
<evidence type="ECO:0000256" key="18">
    <source>
        <dbReference type="ARBA" id="ARBA00023186"/>
    </source>
</evidence>
<evidence type="ECO:0000256" key="21">
    <source>
        <dbReference type="PROSITE-ProRule" id="PRU00024"/>
    </source>
</evidence>
<keyword evidence="17" id="KW-0564">Palmitate</keyword>
<feature type="domain" description="J" evidence="25">
    <location>
        <begin position="307"/>
        <end position="372"/>
    </location>
</feature>
<dbReference type="Gene3D" id="1.10.287.110">
    <property type="entry name" value="DnaJ domain"/>
    <property type="match status" value="1"/>
</dbReference>
<keyword evidence="9" id="KW-0493">Microtubule</keyword>
<evidence type="ECO:0000256" key="6">
    <source>
        <dbReference type="ARBA" id="ARBA00022490"/>
    </source>
</evidence>
<dbReference type="GO" id="GO:0008270">
    <property type="term" value="F:zinc ion binding"/>
    <property type="evidence" value="ECO:0007669"/>
    <property type="project" value="UniProtKB-KW"/>
</dbReference>
<dbReference type="CDD" id="cd06257">
    <property type="entry name" value="DnaJ"/>
    <property type="match status" value="1"/>
</dbReference>
<evidence type="ECO:0000256" key="7">
    <source>
        <dbReference type="ARBA" id="ARBA00022681"/>
    </source>
</evidence>
<feature type="coiled-coil region" evidence="22">
    <location>
        <begin position="790"/>
        <end position="821"/>
    </location>
</feature>
<dbReference type="FunFam" id="3.30.40.10:FF:000014">
    <property type="entry name" value="probable E3 ubiquitin-protein ligase MID2"/>
    <property type="match status" value="1"/>
</dbReference>
<dbReference type="PANTHER" id="PTHR11453:SF14">
    <property type="entry name" value="ANION EXCHANGE PROTEIN 2"/>
    <property type="match status" value="1"/>
</dbReference>
<dbReference type="InterPro" id="IPR001717">
    <property type="entry name" value="Anion_exchange"/>
</dbReference>
<dbReference type="InterPro" id="IPR018253">
    <property type="entry name" value="DnaJ_domain_CS"/>
</dbReference>
<dbReference type="PANTHER" id="PTHR11453">
    <property type="entry name" value="ANION EXCHANGE PROTEIN"/>
    <property type="match status" value="1"/>
</dbReference>
<dbReference type="InterPro" id="IPR027370">
    <property type="entry name" value="Znf-RING_euk"/>
</dbReference>
<evidence type="ECO:0000313" key="29">
    <source>
        <dbReference type="EMBL" id="CAB1453169.1"/>
    </source>
</evidence>
<keyword evidence="16 24" id="KW-0472">Membrane</keyword>
<feature type="compositionally biased region" description="Polar residues" evidence="23">
    <location>
        <begin position="539"/>
        <end position="548"/>
    </location>
</feature>
<dbReference type="SUPFAM" id="SSF57845">
    <property type="entry name" value="B-box zinc-binding domain"/>
    <property type="match status" value="1"/>
</dbReference>
<keyword evidence="7" id="KW-0406">Ion transport</keyword>
<organism evidence="29 30">
    <name type="scientific">Pleuronectes platessa</name>
    <name type="common">European plaice</name>
    <dbReference type="NCBI Taxonomy" id="8262"/>
    <lineage>
        <taxon>Eukaryota</taxon>
        <taxon>Metazoa</taxon>
        <taxon>Chordata</taxon>
        <taxon>Craniata</taxon>
        <taxon>Vertebrata</taxon>
        <taxon>Euteleostomi</taxon>
        <taxon>Actinopterygii</taxon>
        <taxon>Neopterygii</taxon>
        <taxon>Teleostei</taxon>
        <taxon>Neoteleostei</taxon>
        <taxon>Acanthomorphata</taxon>
        <taxon>Carangaria</taxon>
        <taxon>Pleuronectiformes</taxon>
        <taxon>Pleuronectoidei</taxon>
        <taxon>Pleuronectidae</taxon>
        <taxon>Pleuronectes</taxon>
    </lineage>
</organism>
<sequence length="979" mass="108764">MYMEIQGYKGTALTTFHRIIGDFGVPIAILIMVLVDYSAEDTYTQKLNVPSGFSVSSPEKRGWMISPLGSDGQFPIWMMGASILPAILVFILIFMESQITALIVSKKERMLVKGTGFHLDLLIIVVVGGVSALFGLPWLSAATVRSVTHTNALTVMSKAVAPGDRPRIQEVKEQRVTGFLVAVLVGLSIVIGEVLRQIPLAVLFGIFLYMGVMSLNGIQLTERLILLLMPSKYHPNQSYVRKLTCLSLLWVVMATAAALAFPVRAAADDSCEDAAAASRVHRPGAAERDGVRMSEARQRTLSTSGESLYQILDLERGCSHDEIKKSYRKLALRYHPDKNPENPDAAEKFKELNSAHAVLSDLSKRNIYDSYGSLGLYVAQQFGEDNVNTYFMLSTWWAKGVFVVCGVLTGCYCCCCLCCCCNCCCGKLHPPPAGEGAEPDYISPDDLEEEIRNDLDNNVPGLSSCLLQWRIPPPPSLMTHNTTDPQHHRPTTPQTYNTTDLQYHRLTTPQTHNTTDPQHHRLTTPQTYNTTDPQHHRPTTPQTHNTTDPQHQVSVWLSVMESLEKQLICPICLETFTKPVVILPCQHNLCRKCANDVFQASNPYLSTRSGSTVTSGGRFRCPSCRHEVVLDRHGVYGLQRNLLVENIIDMYKQDSSSKPSSVVKVDQLMCVDHADERINIYCVSCSAPTCSLCKVFGAHKECEVAPLETVFTAQKAELTDCISVLVGNNERIQAIIGHLEETCRSVYENGSRQKSKVCETFDHLFALLEEKKGEMTLRISSEEEDRLDNIRGLRRKYSEHMDAAARLLENAIQTLDESEMAVFLQTSRPLLQKIVEGTNTSHLDKLQHGYDNMELFTANIKLQRQALSNIAFIRADEEDEEDEIRVTSPGSRAELQPPAANQQPPLPPTQLSAPTPQRPSETTPTITSPPRNPTPSSSSQTTPHLAPPTASPTPQVESDQNESSDGQRHVFSFSWLNQK</sequence>
<dbReference type="SUPFAM" id="SSF46565">
    <property type="entry name" value="Chaperone J-domain"/>
    <property type="match status" value="1"/>
</dbReference>
<dbReference type="GO" id="GO:0005874">
    <property type="term" value="C:microtubule"/>
    <property type="evidence" value="ECO:0007669"/>
    <property type="project" value="UniProtKB-KW"/>
</dbReference>
<comment type="subcellular location">
    <subcellularLocation>
        <location evidence="3">Cytoplasm</location>
    </subcellularLocation>
    <subcellularLocation>
        <location evidence="4">Membrane</location>
        <topology evidence="4">Lipid-anchor</topology>
    </subcellularLocation>
    <subcellularLocation>
        <location evidence="2">Membrane</location>
        <topology evidence="2">Multi-pass membrane protein</topology>
    </subcellularLocation>
</comment>
<dbReference type="GO" id="GO:0005737">
    <property type="term" value="C:cytoplasm"/>
    <property type="evidence" value="ECO:0007669"/>
    <property type="project" value="UniProtKB-SubCell"/>
</dbReference>
<dbReference type="Gene3D" id="3.30.160.60">
    <property type="entry name" value="Classic Zinc Finger"/>
    <property type="match status" value="1"/>
</dbReference>
<evidence type="ECO:0000256" key="14">
    <source>
        <dbReference type="ARBA" id="ARBA00022989"/>
    </source>
</evidence>
<dbReference type="GO" id="GO:0016323">
    <property type="term" value="C:basolateral plasma membrane"/>
    <property type="evidence" value="ECO:0007669"/>
    <property type="project" value="TreeGrafter"/>
</dbReference>
<keyword evidence="10" id="KW-0479">Metal-binding</keyword>
<dbReference type="PROSITE" id="PS00518">
    <property type="entry name" value="ZF_RING_1"/>
    <property type="match status" value="1"/>
</dbReference>
<dbReference type="FunFam" id="1.10.287.110:FF:000017">
    <property type="entry name" value="dnaJ homolog subfamily C member 5"/>
    <property type="match status" value="1"/>
</dbReference>
<keyword evidence="19" id="KW-0449">Lipoprotein</keyword>
<keyword evidence="14 24" id="KW-1133">Transmembrane helix</keyword>
<evidence type="ECO:0000256" key="12">
    <source>
        <dbReference type="ARBA" id="ARBA00022782"/>
    </source>
</evidence>
<evidence type="ECO:0000256" key="5">
    <source>
        <dbReference type="ARBA" id="ARBA00014725"/>
    </source>
</evidence>
<dbReference type="PROSITE" id="PS50089">
    <property type="entry name" value="ZF_RING_2"/>
    <property type="match status" value="1"/>
</dbReference>
<dbReference type="InterPro" id="IPR017903">
    <property type="entry name" value="COS_domain"/>
</dbReference>
<dbReference type="InterPro" id="IPR013083">
    <property type="entry name" value="Znf_RING/FYVE/PHD"/>
</dbReference>
<keyword evidence="12" id="KW-0221">Differentiation</keyword>
<evidence type="ECO:0000256" key="4">
    <source>
        <dbReference type="ARBA" id="ARBA00004635"/>
    </source>
</evidence>
<dbReference type="Pfam" id="PF00643">
    <property type="entry name" value="zf-B_box"/>
    <property type="match status" value="1"/>
</dbReference>
<evidence type="ECO:0000256" key="1">
    <source>
        <dbReference type="ARBA" id="ARBA00003888"/>
    </source>
</evidence>
<dbReference type="SMART" id="SM00271">
    <property type="entry name" value="DnaJ"/>
    <property type="match status" value="1"/>
</dbReference>
<evidence type="ECO:0000256" key="20">
    <source>
        <dbReference type="ARBA" id="ARBA00049347"/>
    </source>
</evidence>
<feature type="transmembrane region" description="Helical" evidence="24">
    <location>
        <begin position="173"/>
        <end position="192"/>
    </location>
</feature>
<dbReference type="GO" id="GO:0015701">
    <property type="term" value="P:bicarbonate transport"/>
    <property type="evidence" value="ECO:0007669"/>
    <property type="project" value="TreeGrafter"/>
</dbReference>
<dbReference type="AlphaFoldDB" id="A0A9N7VMQ4"/>
<feature type="transmembrane region" description="Helical" evidence="24">
    <location>
        <begin position="198"/>
        <end position="218"/>
    </location>
</feature>
<dbReference type="Gene3D" id="1.20.5.170">
    <property type="match status" value="1"/>
</dbReference>
<dbReference type="SUPFAM" id="SSF57850">
    <property type="entry name" value="RING/U-box"/>
    <property type="match status" value="1"/>
</dbReference>
<feature type="region of interest" description="Disordered" evidence="23">
    <location>
        <begin position="878"/>
        <end position="979"/>
    </location>
</feature>
<evidence type="ECO:0000259" key="25">
    <source>
        <dbReference type="PROSITE" id="PS50076"/>
    </source>
</evidence>